<feature type="compositionally biased region" description="Basic and acidic residues" evidence="4">
    <location>
        <begin position="620"/>
        <end position="636"/>
    </location>
</feature>
<reference evidence="8" key="1">
    <citation type="submission" date="2010-08" db="EMBL/GenBank/DDBJ databases">
        <authorList>
            <consortium name="Caenorhabditis japonica Sequencing Consortium"/>
            <person name="Wilson R.K."/>
        </authorList>
    </citation>
    <scope>NUCLEOTIDE SEQUENCE [LARGE SCALE GENOMIC DNA]</scope>
    <source>
        <strain evidence="8">DF5081</strain>
    </source>
</reference>
<evidence type="ECO:0000313" key="7">
    <source>
        <dbReference type="EnsemblMetazoa" id="CJA08674.1"/>
    </source>
</evidence>
<keyword evidence="5" id="KW-0812">Transmembrane</keyword>
<dbReference type="PANTHER" id="PTHR24369:SF210">
    <property type="entry name" value="CHAOPTIN-RELATED"/>
    <property type="match status" value="1"/>
</dbReference>
<evidence type="ECO:0000256" key="2">
    <source>
        <dbReference type="ARBA" id="ARBA00022729"/>
    </source>
</evidence>
<reference evidence="7" key="2">
    <citation type="submission" date="2022-06" db="UniProtKB">
        <authorList>
            <consortium name="EnsemblMetazoa"/>
        </authorList>
    </citation>
    <scope>IDENTIFICATION</scope>
    <source>
        <strain evidence="7">DF5081</strain>
    </source>
</reference>
<dbReference type="InterPro" id="IPR050541">
    <property type="entry name" value="LRR_TM_domain-containing"/>
</dbReference>
<keyword evidence="5" id="KW-1133">Transmembrane helix</keyword>
<feature type="signal peptide" evidence="6">
    <location>
        <begin position="1"/>
        <end position="20"/>
    </location>
</feature>
<dbReference type="Proteomes" id="UP000005237">
    <property type="component" value="Unassembled WGS sequence"/>
</dbReference>
<dbReference type="InterPro" id="IPR003591">
    <property type="entry name" value="Leu-rich_rpt_typical-subtyp"/>
</dbReference>
<evidence type="ECO:0000313" key="8">
    <source>
        <dbReference type="Proteomes" id="UP000005237"/>
    </source>
</evidence>
<feature type="transmembrane region" description="Helical" evidence="5">
    <location>
        <begin position="585"/>
        <end position="609"/>
    </location>
</feature>
<dbReference type="SUPFAM" id="SSF52047">
    <property type="entry name" value="RNI-like"/>
    <property type="match status" value="1"/>
</dbReference>
<dbReference type="FunFam" id="3.80.10.10:FF:001360">
    <property type="entry name" value="Uncharacterized protein"/>
    <property type="match status" value="1"/>
</dbReference>
<dbReference type="PANTHER" id="PTHR24369">
    <property type="entry name" value="ANTIGEN BSP, PUTATIVE-RELATED"/>
    <property type="match status" value="1"/>
</dbReference>
<protein>
    <submittedName>
        <fullName evidence="7">Uncharacterized protein</fullName>
    </submittedName>
</protein>
<keyword evidence="8" id="KW-1185">Reference proteome</keyword>
<accession>A0A8R1DRD6</accession>
<dbReference type="Gene3D" id="3.80.10.10">
    <property type="entry name" value="Ribonuclease Inhibitor"/>
    <property type="match status" value="3"/>
</dbReference>
<name>A0A8R1DRD6_CAEJA</name>
<dbReference type="SMART" id="SM00365">
    <property type="entry name" value="LRR_SD22"/>
    <property type="match status" value="6"/>
</dbReference>
<proteinExistence type="predicted"/>
<keyword evidence="1" id="KW-0433">Leucine-rich repeat</keyword>
<dbReference type="GO" id="GO:0005886">
    <property type="term" value="C:plasma membrane"/>
    <property type="evidence" value="ECO:0007669"/>
    <property type="project" value="TreeGrafter"/>
</dbReference>
<feature type="region of interest" description="Disordered" evidence="4">
    <location>
        <begin position="616"/>
        <end position="656"/>
    </location>
</feature>
<evidence type="ECO:0000256" key="6">
    <source>
        <dbReference type="SAM" id="SignalP"/>
    </source>
</evidence>
<evidence type="ECO:0000256" key="3">
    <source>
        <dbReference type="ARBA" id="ARBA00022737"/>
    </source>
</evidence>
<dbReference type="AlphaFoldDB" id="A0A8R1DRD6"/>
<feature type="chain" id="PRO_5035815956" evidence="6">
    <location>
        <begin position="21"/>
        <end position="656"/>
    </location>
</feature>
<dbReference type="Pfam" id="PF13855">
    <property type="entry name" value="LRR_8"/>
    <property type="match status" value="3"/>
</dbReference>
<dbReference type="SMART" id="SM00369">
    <property type="entry name" value="LRR_TYP"/>
    <property type="match status" value="8"/>
</dbReference>
<dbReference type="InterPro" id="IPR032675">
    <property type="entry name" value="LRR_dom_sf"/>
</dbReference>
<keyword evidence="5" id="KW-0472">Membrane</keyword>
<organism evidence="7 8">
    <name type="scientific">Caenorhabditis japonica</name>
    <dbReference type="NCBI Taxonomy" id="281687"/>
    <lineage>
        <taxon>Eukaryota</taxon>
        <taxon>Metazoa</taxon>
        <taxon>Ecdysozoa</taxon>
        <taxon>Nematoda</taxon>
        <taxon>Chromadorea</taxon>
        <taxon>Rhabditida</taxon>
        <taxon>Rhabditina</taxon>
        <taxon>Rhabditomorpha</taxon>
        <taxon>Rhabditoidea</taxon>
        <taxon>Rhabditidae</taxon>
        <taxon>Peloderinae</taxon>
        <taxon>Caenorhabditis</taxon>
    </lineage>
</organism>
<sequence>MRPLVAFLVACCLTAEAAIANCPDLDVLENQSDLSQDDLNNLILCFCKPQGNDKVEVAISCLYGSNLDHLMKATEAVKNASLTTSSISIQHMEFPESGLPEFGKIAPKLQSLDIRECSGQDELKIADDCFKGLEQSLRNLTIHSCNLQTIPKSVNALENLETMAFSSNKLDKLEADQFKNKKQLAYLDVSGNFIASIEEEAFAPLTSLETLVIGEHNFVNDTVIEEISRLKALKTLDLSRADGIFEPPEALFKNIPQVEVLKLSGCSIPSLEPGQFATLKKLKELDLRVNLIENITAYAFDGLESLSRLSLAGNFISNLEPDVFFGLSSLEDLDLGWNEIKTIPTEVFKPLAEKLSVFSLRNNPISTLPNIELEKVKKLSLAECGFTSISADQLKNYPKLEELDLSKCNISKIEENTFKNQKDTLKKLNLQKNKLISLPNIIKNLPAVELLDVSSNPYICDGELAHFVFGVEDRVKEVEENGKQFFVSNANETVCDRPYTLRGEQILQVEAEKFQPYDEKADTTTAPTTTTTSAVEETTTEFKIPDILVGSKTNDTLFKEEPRRDVYDLSKTDDAKGVYNPKGTYAVPITIGAITVVSIIIVVAVVLFYKKNQKVSSAKTDGKGKPGKEKDAKIEDGMVEIELDSQPGTQHATPRR</sequence>
<evidence type="ECO:0000256" key="4">
    <source>
        <dbReference type="SAM" id="MobiDB-lite"/>
    </source>
</evidence>
<evidence type="ECO:0000256" key="1">
    <source>
        <dbReference type="ARBA" id="ARBA00022614"/>
    </source>
</evidence>
<evidence type="ECO:0000256" key="5">
    <source>
        <dbReference type="SAM" id="Phobius"/>
    </source>
</evidence>
<keyword evidence="3" id="KW-0677">Repeat</keyword>
<dbReference type="EnsemblMetazoa" id="CJA08674.1">
    <property type="protein sequence ID" value="CJA08674.1"/>
    <property type="gene ID" value="WBGene00127878"/>
</dbReference>
<keyword evidence="2 6" id="KW-0732">Signal</keyword>
<dbReference type="PROSITE" id="PS51450">
    <property type="entry name" value="LRR"/>
    <property type="match status" value="5"/>
</dbReference>
<dbReference type="InterPro" id="IPR001611">
    <property type="entry name" value="Leu-rich_rpt"/>
</dbReference>
<feature type="compositionally biased region" description="Polar residues" evidence="4">
    <location>
        <begin position="646"/>
        <end position="656"/>
    </location>
</feature>